<dbReference type="AlphaFoldDB" id="A0A919Y6I2"/>
<sequence>MRFLAPFFTIALVLSLTACGGSKEAENTELPAVELTVSAAASLTDALQEIQDIGIPESVPAGKYAQQALTNAGVWEELQA</sequence>
<proteinExistence type="predicted"/>
<evidence type="ECO:0000256" key="1">
    <source>
        <dbReference type="SAM" id="SignalP"/>
    </source>
</evidence>
<evidence type="ECO:0000313" key="3">
    <source>
        <dbReference type="Proteomes" id="UP000678895"/>
    </source>
</evidence>
<accession>A0A919Y6I2</accession>
<feature type="chain" id="PRO_5039269781" evidence="1">
    <location>
        <begin position="19"/>
        <end position="80"/>
    </location>
</feature>
<dbReference type="Gene3D" id="3.40.190.10">
    <property type="entry name" value="Periplasmic binding protein-like II"/>
    <property type="match status" value="1"/>
</dbReference>
<dbReference type="PROSITE" id="PS51257">
    <property type="entry name" value="PROKAR_LIPOPROTEIN"/>
    <property type="match status" value="1"/>
</dbReference>
<protein>
    <submittedName>
        <fullName evidence="2">Uncharacterized protein</fullName>
    </submittedName>
</protein>
<name>A0A919Y6I2_9BACL</name>
<dbReference type="EMBL" id="BORS01000021">
    <property type="protein sequence ID" value="GIO44699.1"/>
    <property type="molecule type" value="Genomic_DNA"/>
</dbReference>
<comment type="caution">
    <text evidence="2">The sequence shown here is derived from an EMBL/GenBank/DDBJ whole genome shotgun (WGS) entry which is preliminary data.</text>
</comment>
<gene>
    <name evidence="2" type="ORF">J41TS4_44570</name>
</gene>
<keyword evidence="3" id="KW-1185">Reference proteome</keyword>
<organism evidence="2 3">
    <name type="scientific">Paenibacillus apis</name>
    <dbReference type="NCBI Taxonomy" id="1792174"/>
    <lineage>
        <taxon>Bacteria</taxon>
        <taxon>Bacillati</taxon>
        <taxon>Bacillota</taxon>
        <taxon>Bacilli</taxon>
        <taxon>Bacillales</taxon>
        <taxon>Paenibacillaceae</taxon>
        <taxon>Paenibacillus</taxon>
    </lineage>
</organism>
<feature type="signal peptide" evidence="1">
    <location>
        <begin position="1"/>
        <end position="18"/>
    </location>
</feature>
<keyword evidence="1" id="KW-0732">Signal</keyword>
<reference evidence="2" key="1">
    <citation type="submission" date="2021-03" db="EMBL/GenBank/DDBJ databases">
        <title>Antimicrobial resistance genes in bacteria isolated from Japanese honey, and their potential for conferring macrolide and lincosamide resistance in the American foulbrood pathogen Paenibacillus larvae.</title>
        <authorList>
            <person name="Okamoto M."/>
            <person name="Kumagai M."/>
            <person name="Kanamori H."/>
            <person name="Takamatsu D."/>
        </authorList>
    </citation>
    <scope>NUCLEOTIDE SEQUENCE</scope>
    <source>
        <strain evidence="2">J41TS4</strain>
    </source>
</reference>
<dbReference type="Proteomes" id="UP000678895">
    <property type="component" value="Unassembled WGS sequence"/>
</dbReference>
<evidence type="ECO:0000313" key="2">
    <source>
        <dbReference type="EMBL" id="GIO44699.1"/>
    </source>
</evidence>